<organism evidence="2">
    <name type="scientific">Tanacetum cinerariifolium</name>
    <name type="common">Dalmatian daisy</name>
    <name type="synonym">Chrysanthemum cinerariifolium</name>
    <dbReference type="NCBI Taxonomy" id="118510"/>
    <lineage>
        <taxon>Eukaryota</taxon>
        <taxon>Viridiplantae</taxon>
        <taxon>Streptophyta</taxon>
        <taxon>Embryophyta</taxon>
        <taxon>Tracheophyta</taxon>
        <taxon>Spermatophyta</taxon>
        <taxon>Magnoliopsida</taxon>
        <taxon>eudicotyledons</taxon>
        <taxon>Gunneridae</taxon>
        <taxon>Pentapetalae</taxon>
        <taxon>asterids</taxon>
        <taxon>campanulids</taxon>
        <taxon>Asterales</taxon>
        <taxon>Asteraceae</taxon>
        <taxon>Asteroideae</taxon>
        <taxon>Anthemideae</taxon>
        <taxon>Anthemidinae</taxon>
        <taxon>Tanacetum</taxon>
    </lineage>
</organism>
<accession>A0A699U9D2</accession>
<gene>
    <name evidence="2" type="ORF">Tci_888333</name>
</gene>
<feature type="domain" description="Reverse transcriptase Ty1/copia-type" evidence="1">
    <location>
        <begin position="8"/>
        <end position="73"/>
    </location>
</feature>
<evidence type="ECO:0000313" key="2">
    <source>
        <dbReference type="EMBL" id="GFD16364.1"/>
    </source>
</evidence>
<name>A0A699U9D2_TANCI</name>
<dbReference type="AlphaFoldDB" id="A0A699U9D2"/>
<evidence type="ECO:0000259" key="1">
    <source>
        <dbReference type="Pfam" id="PF07727"/>
    </source>
</evidence>
<proteinExistence type="predicted"/>
<comment type="caution">
    <text evidence="2">The sequence shown here is derived from an EMBL/GenBank/DDBJ whole genome shotgun (WGS) entry which is preliminary data.</text>
</comment>
<dbReference type="EMBL" id="BKCJ011292861">
    <property type="protein sequence ID" value="GFD16364.1"/>
    <property type="molecule type" value="Genomic_DNA"/>
</dbReference>
<protein>
    <submittedName>
        <fullName evidence="2">Copia protein</fullName>
    </submittedName>
</protein>
<dbReference type="InterPro" id="IPR013103">
    <property type="entry name" value="RVT_2"/>
</dbReference>
<feature type="non-terminal residue" evidence="2">
    <location>
        <position position="1"/>
    </location>
</feature>
<reference evidence="2" key="1">
    <citation type="journal article" date="2019" name="Sci. Rep.">
        <title>Draft genome of Tanacetum cinerariifolium, the natural source of mosquito coil.</title>
        <authorList>
            <person name="Yamashiro T."/>
            <person name="Shiraishi A."/>
            <person name="Satake H."/>
            <person name="Nakayama K."/>
        </authorList>
    </citation>
    <scope>NUCLEOTIDE SEQUENCE</scope>
</reference>
<sequence>AIRIFLAYVDVETTFLNGILKEEVYVSQPEGFVDQDHLNHVFKLKKALYGLKQAPRAWYDLLSKFHLSQKFVKGSRSNFVHSEGRK</sequence>
<dbReference type="Pfam" id="PF07727">
    <property type="entry name" value="RVT_2"/>
    <property type="match status" value="1"/>
</dbReference>